<evidence type="ECO:0000259" key="3">
    <source>
        <dbReference type="PROSITE" id="PS50937"/>
    </source>
</evidence>
<dbReference type="AlphaFoldDB" id="A0A9Q4HP27"/>
<dbReference type="EMBL" id="JALAWA010000003">
    <property type="protein sequence ID" value="MCY9184628.1"/>
    <property type="molecule type" value="Genomic_DNA"/>
</dbReference>
<dbReference type="CDD" id="cd01109">
    <property type="entry name" value="HTH_YyaN"/>
    <property type="match status" value="1"/>
</dbReference>
<reference evidence="4" key="1">
    <citation type="submission" date="2022-02" db="EMBL/GenBank/DDBJ databases">
        <title>Crop Bioprotection Bacillus Genome Sequencing.</title>
        <authorList>
            <person name="Dunlap C."/>
        </authorList>
    </citation>
    <scope>NUCLEOTIDE SEQUENCE</scope>
    <source>
        <strain evidence="4">EC49O2N-C10</strain>
    </source>
</reference>
<dbReference type="GO" id="GO:0003677">
    <property type="term" value="F:DNA binding"/>
    <property type="evidence" value="ECO:0007669"/>
    <property type="project" value="UniProtKB-KW"/>
</dbReference>
<dbReference type="SMART" id="SM00422">
    <property type="entry name" value="HTH_MERR"/>
    <property type="match status" value="1"/>
</dbReference>
<dbReference type="SUPFAM" id="SSF46955">
    <property type="entry name" value="Putative DNA-binding domain"/>
    <property type="match status" value="1"/>
</dbReference>
<keyword evidence="1" id="KW-0238">DNA-binding</keyword>
<accession>A0A9Q4HP27</accession>
<proteinExistence type="predicted"/>
<protein>
    <submittedName>
        <fullName evidence="4">MerR family transcriptional regulator</fullName>
    </submittedName>
</protein>
<dbReference type="PROSITE" id="PS50937">
    <property type="entry name" value="HTH_MERR_2"/>
    <property type="match status" value="1"/>
</dbReference>
<feature type="coiled-coil region" evidence="2">
    <location>
        <begin position="84"/>
        <end position="122"/>
    </location>
</feature>
<evidence type="ECO:0000313" key="5">
    <source>
        <dbReference type="Proteomes" id="UP001073053"/>
    </source>
</evidence>
<evidence type="ECO:0000313" key="4">
    <source>
        <dbReference type="EMBL" id="MCY9184628.1"/>
    </source>
</evidence>
<dbReference type="InterPro" id="IPR000551">
    <property type="entry name" value="MerR-type_HTH_dom"/>
</dbReference>
<dbReference type="PRINTS" id="PR00040">
    <property type="entry name" value="HTHMERR"/>
</dbReference>
<dbReference type="InterPro" id="IPR047057">
    <property type="entry name" value="MerR_fam"/>
</dbReference>
<dbReference type="Gene3D" id="1.10.1660.10">
    <property type="match status" value="1"/>
</dbReference>
<sequence length="134" mass="15822">MNITQVAKQFGLTAATLRYYERVGLIPPVKRKENGIRDYDEEDIKWVEFIKCMRNAGLTIDALIEYTTLFTEGDRTVEARKNILADERQRLIEKRKEIDETIKRLNKKIEDYDGKLRENEDKLKSRPKTESFHG</sequence>
<comment type="caution">
    <text evidence="4">The sequence shown here is derived from an EMBL/GenBank/DDBJ whole genome shotgun (WGS) entry which is preliminary data.</text>
</comment>
<dbReference type="PANTHER" id="PTHR30204:SF98">
    <property type="entry name" value="HTH-TYPE TRANSCRIPTIONAL REGULATOR ADHR"/>
    <property type="match status" value="1"/>
</dbReference>
<evidence type="ECO:0000256" key="2">
    <source>
        <dbReference type="SAM" id="Coils"/>
    </source>
</evidence>
<dbReference type="Pfam" id="PF13411">
    <property type="entry name" value="MerR_1"/>
    <property type="match status" value="1"/>
</dbReference>
<dbReference type="InterPro" id="IPR009061">
    <property type="entry name" value="DNA-bd_dom_put_sf"/>
</dbReference>
<dbReference type="GO" id="GO:0003700">
    <property type="term" value="F:DNA-binding transcription factor activity"/>
    <property type="evidence" value="ECO:0007669"/>
    <property type="project" value="InterPro"/>
</dbReference>
<keyword evidence="2" id="KW-0175">Coiled coil</keyword>
<dbReference type="RefSeq" id="WP_198098299.1">
    <property type="nucleotide sequence ID" value="NZ_CP065858.1"/>
</dbReference>
<dbReference type="PANTHER" id="PTHR30204">
    <property type="entry name" value="REDOX-CYCLING DRUG-SENSING TRANSCRIPTIONAL ACTIVATOR SOXR"/>
    <property type="match status" value="1"/>
</dbReference>
<evidence type="ECO:0000256" key="1">
    <source>
        <dbReference type="ARBA" id="ARBA00023125"/>
    </source>
</evidence>
<name>A0A9Q4HP27_9BACI</name>
<gene>
    <name evidence="4" type="ORF">MOF03_08160</name>
</gene>
<organism evidence="4 5">
    <name type="scientific">Bacillus halotolerans</name>
    <dbReference type="NCBI Taxonomy" id="260554"/>
    <lineage>
        <taxon>Bacteria</taxon>
        <taxon>Bacillati</taxon>
        <taxon>Bacillota</taxon>
        <taxon>Bacilli</taxon>
        <taxon>Bacillales</taxon>
        <taxon>Bacillaceae</taxon>
        <taxon>Bacillus</taxon>
    </lineage>
</organism>
<feature type="domain" description="HTH merR-type" evidence="3">
    <location>
        <begin position="1"/>
        <end position="69"/>
    </location>
</feature>
<dbReference type="Proteomes" id="UP001073053">
    <property type="component" value="Unassembled WGS sequence"/>
</dbReference>